<proteinExistence type="predicted"/>
<accession>A0ABU2H954</accession>
<organism evidence="1 2">
    <name type="scientific">Lipingzhangella rawalii</name>
    <dbReference type="NCBI Taxonomy" id="2055835"/>
    <lineage>
        <taxon>Bacteria</taxon>
        <taxon>Bacillati</taxon>
        <taxon>Actinomycetota</taxon>
        <taxon>Actinomycetes</taxon>
        <taxon>Streptosporangiales</taxon>
        <taxon>Nocardiopsidaceae</taxon>
        <taxon>Lipingzhangella</taxon>
    </lineage>
</organism>
<evidence type="ECO:0000313" key="1">
    <source>
        <dbReference type="EMBL" id="MDS1271844.1"/>
    </source>
</evidence>
<protein>
    <submittedName>
        <fullName evidence="1">Uncharacterized protein</fullName>
    </submittedName>
</protein>
<dbReference type="Proteomes" id="UP001250214">
    <property type="component" value="Unassembled WGS sequence"/>
</dbReference>
<dbReference type="EMBL" id="JAVLVT010000008">
    <property type="protein sequence ID" value="MDS1271844.1"/>
    <property type="molecule type" value="Genomic_DNA"/>
</dbReference>
<evidence type="ECO:0000313" key="2">
    <source>
        <dbReference type="Proteomes" id="UP001250214"/>
    </source>
</evidence>
<reference evidence="2" key="1">
    <citation type="submission" date="2023-07" db="EMBL/GenBank/DDBJ databases">
        <title>Novel species in the genus Lipingzhangella isolated from Sambhar Salt Lake.</title>
        <authorList>
            <person name="Jiya N."/>
            <person name="Kajale S."/>
            <person name="Sharma A."/>
        </authorList>
    </citation>
    <scope>NUCLEOTIDE SEQUENCE [LARGE SCALE GENOMIC DNA]</scope>
    <source>
        <strain evidence="2">LS1_29</strain>
    </source>
</reference>
<sequence>MPDLNGRMMGFDESTSKIIKWSPEEVTPPIIAMAGAEDNVLLAMANAGLRRHRGLLVATGGDLRFYEQSQVTEAIENGGRALQDALLVLPYTEILQINAPEGGEELGVWTAHHDLVRFLCDSPRGMVRLGRVLQERTHGQGHFRADRRMCRQGRRFALLHGPQDTVLNERAWTRVWLQDRDIALVDPRTRAGTTIRYSDITSLSVAAPPNGDGNTMLSAAATDTLRQLRRRKAVRAVLRLDTNHGELDLATCDVSPEELDAELAPARRRIGTADAT</sequence>
<keyword evidence="2" id="KW-1185">Reference proteome</keyword>
<comment type="caution">
    <text evidence="1">The sequence shown here is derived from an EMBL/GenBank/DDBJ whole genome shotgun (WGS) entry which is preliminary data.</text>
</comment>
<gene>
    <name evidence="1" type="ORF">RIF23_16240</name>
</gene>
<name>A0ABU2H954_9ACTN</name>
<dbReference type="RefSeq" id="WP_310913400.1">
    <property type="nucleotide sequence ID" value="NZ_JAVLVT010000008.1"/>
</dbReference>